<organism evidence="2 3">
    <name type="scientific">Mucilaginibacter conchicola</name>
    <dbReference type="NCBI Taxonomy" id="2303333"/>
    <lineage>
        <taxon>Bacteria</taxon>
        <taxon>Pseudomonadati</taxon>
        <taxon>Bacteroidota</taxon>
        <taxon>Sphingobacteriia</taxon>
        <taxon>Sphingobacteriales</taxon>
        <taxon>Sphingobacteriaceae</taxon>
        <taxon>Mucilaginibacter</taxon>
    </lineage>
</organism>
<dbReference type="RefSeq" id="WP_117390878.1">
    <property type="nucleotide sequence ID" value="NZ_QWDC01000001.1"/>
</dbReference>
<evidence type="ECO:0000313" key="3">
    <source>
        <dbReference type="Proteomes" id="UP000264217"/>
    </source>
</evidence>
<sequence length="526" mass="58582">MSASSASSHKIILYIVFALVTVMGILLLVNPAGVYPDAAWGFQVWRGMQKGHGFNILTLPGQWDIAQNGEEFKSWWSPGQYLVPGIFQKLFGLDLGHASSLTVVICQYLGLAGLYQFFKKAGFSKTISALAILVIALQQSFFTPYIFYNGGEVLLFAFIGWFLYGCLHFNKPSIALAVFVLLAGWIGFFAKSSFMWMYAAGLIYMWIQLSRHTTHIKHWLVNGFWVGVPAVISLAVIYVTYLSKGLNPSSQSLGLDSTIKVFAFPLASPLLAGFSLDDLANGLIEHNGNVIFNPVQAIIIIALLAVLSIVLICAICKRVPDNRYSTMLVIFYIVSVFFLGSSFFRKLDISFEARHFRIIGLLIIPGTIYVFSRAAKAYRYAFGAVVGVVALFSLKFYVLSYIGLKTETVYGTSGIAQQFIDKESLDYIRMLDNHNKNAVFVFFSPDLGLEINHNRSITLEPLNSDISINVDDYIHKGHAGPLYILMPHKYIGIRASVILKSFPGYKGFSLKELSDNYVLYFATEAR</sequence>
<feature type="transmembrane region" description="Helical" evidence="1">
    <location>
        <begin position="219"/>
        <end position="241"/>
    </location>
</feature>
<dbReference type="OrthoDB" id="796333at2"/>
<reference evidence="2 3" key="1">
    <citation type="submission" date="2018-08" db="EMBL/GenBank/DDBJ databases">
        <title>Mucilaginibacter sp. MYSH2.</title>
        <authorList>
            <person name="Seo T."/>
        </authorList>
    </citation>
    <scope>NUCLEOTIDE SEQUENCE [LARGE SCALE GENOMIC DNA]</scope>
    <source>
        <strain evidence="2 3">MYSH2</strain>
    </source>
</reference>
<keyword evidence="3" id="KW-1185">Reference proteome</keyword>
<comment type="caution">
    <text evidence="2">The sequence shown here is derived from an EMBL/GenBank/DDBJ whole genome shotgun (WGS) entry which is preliminary data.</text>
</comment>
<feature type="transmembrane region" description="Helical" evidence="1">
    <location>
        <begin position="295"/>
        <end position="315"/>
    </location>
</feature>
<feature type="transmembrane region" description="Helical" evidence="1">
    <location>
        <begin position="382"/>
        <end position="404"/>
    </location>
</feature>
<keyword evidence="1" id="KW-0812">Transmembrane</keyword>
<evidence type="ECO:0000313" key="2">
    <source>
        <dbReference type="EMBL" id="RFZ95316.1"/>
    </source>
</evidence>
<feature type="transmembrane region" description="Helical" evidence="1">
    <location>
        <begin position="153"/>
        <end position="169"/>
    </location>
</feature>
<feature type="transmembrane region" description="Helical" evidence="1">
    <location>
        <begin position="356"/>
        <end position="375"/>
    </location>
</feature>
<evidence type="ECO:0000256" key="1">
    <source>
        <dbReference type="SAM" id="Phobius"/>
    </source>
</evidence>
<keyword evidence="1" id="KW-0472">Membrane</keyword>
<keyword evidence="1" id="KW-1133">Transmembrane helix</keyword>
<accession>A0A372NYX3</accession>
<dbReference type="EMBL" id="QWDC01000001">
    <property type="protein sequence ID" value="RFZ95316.1"/>
    <property type="molecule type" value="Genomic_DNA"/>
</dbReference>
<gene>
    <name evidence="2" type="ORF">D0C36_07240</name>
</gene>
<feature type="transmembrane region" description="Helical" evidence="1">
    <location>
        <begin position="12"/>
        <end position="35"/>
    </location>
</feature>
<feature type="transmembrane region" description="Helical" evidence="1">
    <location>
        <begin position="176"/>
        <end position="207"/>
    </location>
</feature>
<dbReference type="Proteomes" id="UP000264217">
    <property type="component" value="Unassembled WGS sequence"/>
</dbReference>
<feature type="transmembrane region" description="Helical" evidence="1">
    <location>
        <begin position="95"/>
        <end position="115"/>
    </location>
</feature>
<feature type="transmembrane region" description="Helical" evidence="1">
    <location>
        <begin position="327"/>
        <end position="344"/>
    </location>
</feature>
<proteinExistence type="predicted"/>
<name>A0A372NYX3_9SPHI</name>
<dbReference type="AlphaFoldDB" id="A0A372NYX3"/>
<protein>
    <recommendedName>
        <fullName evidence="4">Glycosyltransferase RgtA/B/C/D-like domain-containing protein</fullName>
    </recommendedName>
</protein>
<evidence type="ECO:0008006" key="4">
    <source>
        <dbReference type="Google" id="ProtNLM"/>
    </source>
</evidence>